<gene>
    <name evidence="2" type="ORF">K443DRAFT_474398</name>
</gene>
<keyword evidence="1" id="KW-0732">Signal</keyword>
<protein>
    <recommendedName>
        <fullName evidence="4">Secreted protein</fullName>
    </recommendedName>
</protein>
<name>A0A0C9WHS6_9AGAR</name>
<sequence>MPPWVGLGSSIVLLPSAIGEPLEELRSAEIEVGRTKRTASARRTEHQTAGTGKQIILRIDIRSVYVIPVIEHEGHKPTAS</sequence>
<feature type="chain" id="PRO_5002205366" description="Secreted protein" evidence="1">
    <location>
        <begin position="20"/>
        <end position="80"/>
    </location>
</feature>
<evidence type="ECO:0000313" key="3">
    <source>
        <dbReference type="Proteomes" id="UP000054477"/>
    </source>
</evidence>
<reference evidence="3" key="2">
    <citation type="submission" date="2015-01" db="EMBL/GenBank/DDBJ databases">
        <title>Evolutionary Origins and Diversification of the Mycorrhizal Mutualists.</title>
        <authorList>
            <consortium name="DOE Joint Genome Institute"/>
            <consortium name="Mycorrhizal Genomics Consortium"/>
            <person name="Kohler A."/>
            <person name="Kuo A."/>
            <person name="Nagy L.G."/>
            <person name="Floudas D."/>
            <person name="Copeland A."/>
            <person name="Barry K.W."/>
            <person name="Cichocki N."/>
            <person name="Veneault-Fourrey C."/>
            <person name="LaButti K."/>
            <person name="Lindquist E.A."/>
            <person name="Lipzen A."/>
            <person name="Lundell T."/>
            <person name="Morin E."/>
            <person name="Murat C."/>
            <person name="Riley R."/>
            <person name="Ohm R."/>
            <person name="Sun H."/>
            <person name="Tunlid A."/>
            <person name="Henrissat B."/>
            <person name="Grigoriev I.V."/>
            <person name="Hibbett D.S."/>
            <person name="Martin F."/>
        </authorList>
    </citation>
    <scope>NUCLEOTIDE SEQUENCE [LARGE SCALE GENOMIC DNA]</scope>
    <source>
        <strain evidence="3">LaAM-08-1</strain>
    </source>
</reference>
<accession>A0A0C9WHS6</accession>
<evidence type="ECO:0000313" key="2">
    <source>
        <dbReference type="EMBL" id="KIJ91709.1"/>
    </source>
</evidence>
<evidence type="ECO:0008006" key="4">
    <source>
        <dbReference type="Google" id="ProtNLM"/>
    </source>
</evidence>
<evidence type="ECO:0000256" key="1">
    <source>
        <dbReference type="SAM" id="SignalP"/>
    </source>
</evidence>
<organism evidence="2 3">
    <name type="scientific">Laccaria amethystina LaAM-08-1</name>
    <dbReference type="NCBI Taxonomy" id="1095629"/>
    <lineage>
        <taxon>Eukaryota</taxon>
        <taxon>Fungi</taxon>
        <taxon>Dikarya</taxon>
        <taxon>Basidiomycota</taxon>
        <taxon>Agaricomycotina</taxon>
        <taxon>Agaricomycetes</taxon>
        <taxon>Agaricomycetidae</taxon>
        <taxon>Agaricales</taxon>
        <taxon>Agaricineae</taxon>
        <taxon>Hydnangiaceae</taxon>
        <taxon>Laccaria</taxon>
    </lineage>
</organism>
<dbReference type="AlphaFoldDB" id="A0A0C9WHS6"/>
<feature type="signal peptide" evidence="1">
    <location>
        <begin position="1"/>
        <end position="19"/>
    </location>
</feature>
<dbReference type="EMBL" id="KN838976">
    <property type="protein sequence ID" value="KIJ91709.1"/>
    <property type="molecule type" value="Genomic_DNA"/>
</dbReference>
<dbReference type="HOGENOM" id="CLU_2590140_0_0_1"/>
<keyword evidence="3" id="KW-1185">Reference proteome</keyword>
<reference evidence="2 3" key="1">
    <citation type="submission" date="2014-04" db="EMBL/GenBank/DDBJ databases">
        <authorList>
            <consortium name="DOE Joint Genome Institute"/>
            <person name="Kuo A."/>
            <person name="Kohler A."/>
            <person name="Nagy L.G."/>
            <person name="Floudas D."/>
            <person name="Copeland A."/>
            <person name="Barry K.W."/>
            <person name="Cichocki N."/>
            <person name="Veneault-Fourrey C."/>
            <person name="LaButti K."/>
            <person name="Lindquist E.A."/>
            <person name="Lipzen A."/>
            <person name="Lundell T."/>
            <person name="Morin E."/>
            <person name="Murat C."/>
            <person name="Sun H."/>
            <person name="Tunlid A."/>
            <person name="Henrissat B."/>
            <person name="Grigoriev I.V."/>
            <person name="Hibbett D.S."/>
            <person name="Martin F."/>
            <person name="Nordberg H.P."/>
            <person name="Cantor M.N."/>
            <person name="Hua S.X."/>
        </authorList>
    </citation>
    <scope>NUCLEOTIDE SEQUENCE [LARGE SCALE GENOMIC DNA]</scope>
    <source>
        <strain evidence="2 3">LaAM-08-1</strain>
    </source>
</reference>
<proteinExistence type="predicted"/>
<dbReference type="Proteomes" id="UP000054477">
    <property type="component" value="Unassembled WGS sequence"/>
</dbReference>